<sequence length="50" mass="5921">MSNVVDLHNHTENRSWRTCYPSCRLNQDISKDERLHSDRVLSLVLLQKVL</sequence>
<dbReference type="PaxDb" id="4113-PGSC0003DMT400058458"/>
<dbReference type="HOGENOM" id="CLU_3127995_0_0_1"/>
<reference evidence="1" key="2">
    <citation type="submission" date="2015-06" db="UniProtKB">
        <authorList>
            <consortium name="EnsemblPlants"/>
        </authorList>
    </citation>
    <scope>IDENTIFICATION</scope>
    <source>
        <strain evidence="1">DM1-3 516 R44</strain>
    </source>
</reference>
<keyword evidence="2" id="KW-1185">Reference proteome</keyword>
<evidence type="ECO:0000313" key="1">
    <source>
        <dbReference type="EnsemblPlants" id="PGSC0003DMT400058458"/>
    </source>
</evidence>
<name>M1C2P0_SOLTU</name>
<accession>M1C2P0</accession>
<proteinExistence type="predicted"/>
<protein>
    <submittedName>
        <fullName evidence="1">Uncharacterized protein</fullName>
    </submittedName>
</protein>
<dbReference type="Proteomes" id="UP000011115">
    <property type="component" value="Unassembled WGS sequence"/>
</dbReference>
<dbReference type="Gramene" id="PGSC0003DMT400058458">
    <property type="protein sequence ID" value="PGSC0003DMT400058458"/>
    <property type="gene ID" value="PGSC0003DMG402022702"/>
</dbReference>
<dbReference type="EnsemblPlants" id="PGSC0003DMT400058458">
    <property type="protein sequence ID" value="PGSC0003DMT400058458"/>
    <property type="gene ID" value="PGSC0003DMG402022702"/>
</dbReference>
<organism evidence="1 2">
    <name type="scientific">Solanum tuberosum</name>
    <name type="common">Potato</name>
    <dbReference type="NCBI Taxonomy" id="4113"/>
    <lineage>
        <taxon>Eukaryota</taxon>
        <taxon>Viridiplantae</taxon>
        <taxon>Streptophyta</taxon>
        <taxon>Embryophyta</taxon>
        <taxon>Tracheophyta</taxon>
        <taxon>Spermatophyta</taxon>
        <taxon>Magnoliopsida</taxon>
        <taxon>eudicotyledons</taxon>
        <taxon>Gunneridae</taxon>
        <taxon>Pentapetalae</taxon>
        <taxon>asterids</taxon>
        <taxon>lamiids</taxon>
        <taxon>Solanales</taxon>
        <taxon>Solanaceae</taxon>
        <taxon>Solanoideae</taxon>
        <taxon>Solaneae</taxon>
        <taxon>Solanum</taxon>
    </lineage>
</organism>
<reference evidence="2" key="1">
    <citation type="journal article" date="2011" name="Nature">
        <title>Genome sequence and analysis of the tuber crop potato.</title>
        <authorList>
            <consortium name="The Potato Genome Sequencing Consortium"/>
        </authorList>
    </citation>
    <scope>NUCLEOTIDE SEQUENCE [LARGE SCALE GENOMIC DNA]</scope>
    <source>
        <strain evidence="2">cv. DM1-3 516 R44</strain>
    </source>
</reference>
<dbReference type="AlphaFoldDB" id="M1C2P0"/>
<dbReference type="InParanoid" id="M1C2P0"/>
<evidence type="ECO:0000313" key="2">
    <source>
        <dbReference type="Proteomes" id="UP000011115"/>
    </source>
</evidence>